<feature type="compositionally biased region" description="Pro residues" evidence="1">
    <location>
        <begin position="187"/>
        <end position="196"/>
    </location>
</feature>
<keyword evidence="2" id="KW-0812">Transmembrane</keyword>
<feature type="compositionally biased region" description="Acidic residues" evidence="1">
    <location>
        <begin position="321"/>
        <end position="330"/>
    </location>
</feature>
<dbReference type="EMBL" id="KN839875">
    <property type="protein sequence ID" value="KIJ60193.1"/>
    <property type="molecule type" value="Genomic_DNA"/>
</dbReference>
<feature type="region of interest" description="Disordered" evidence="1">
    <location>
        <begin position="127"/>
        <end position="199"/>
    </location>
</feature>
<accession>A0A0C9W2K5</accession>
<dbReference type="OrthoDB" id="74314at2759"/>
<feature type="region of interest" description="Disordered" evidence="1">
    <location>
        <begin position="307"/>
        <end position="344"/>
    </location>
</feature>
<feature type="compositionally biased region" description="Basic and acidic residues" evidence="1">
    <location>
        <begin position="440"/>
        <end position="458"/>
    </location>
</feature>
<feature type="region of interest" description="Disordered" evidence="1">
    <location>
        <begin position="434"/>
        <end position="458"/>
    </location>
</feature>
<evidence type="ECO:0000256" key="1">
    <source>
        <dbReference type="SAM" id="MobiDB-lite"/>
    </source>
</evidence>
<proteinExistence type="predicted"/>
<evidence type="ECO:0000313" key="4">
    <source>
        <dbReference type="Proteomes" id="UP000053820"/>
    </source>
</evidence>
<dbReference type="HOGENOM" id="CLU_029283_0_0_1"/>
<gene>
    <name evidence="3" type="ORF">HYDPIDRAFT_32458</name>
</gene>
<dbReference type="AlphaFoldDB" id="A0A0C9W2K5"/>
<organism evidence="3 4">
    <name type="scientific">Hydnomerulius pinastri MD-312</name>
    <dbReference type="NCBI Taxonomy" id="994086"/>
    <lineage>
        <taxon>Eukaryota</taxon>
        <taxon>Fungi</taxon>
        <taxon>Dikarya</taxon>
        <taxon>Basidiomycota</taxon>
        <taxon>Agaricomycotina</taxon>
        <taxon>Agaricomycetes</taxon>
        <taxon>Agaricomycetidae</taxon>
        <taxon>Boletales</taxon>
        <taxon>Boletales incertae sedis</taxon>
        <taxon>Leucogyrophana</taxon>
    </lineage>
</organism>
<keyword evidence="4" id="KW-1185">Reference proteome</keyword>
<keyword evidence="2" id="KW-0472">Membrane</keyword>
<evidence type="ECO:0000256" key="2">
    <source>
        <dbReference type="SAM" id="Phobius"/>
    </source>
</evidence>
<feature type="compositionally biased region" description="Pro residues" evidence="1">
    <location>
        <begin position="155"/>
        <end position="177"/>
    </location>
</feature>
<dbReference type="Proteomes" id="UP000053820">
    <property type="component" value="Unassembled WGS sequence"/>
</dbReference>
<sequence>MATFEYVDIPTDTIRLQSSPQDTRTHSICPARKIFTSLPIRHTRQLQLGLLAKVGPVFWLQDRVEEVILWKQGWKRTMVWLAGYGFICVMLAYYPDPGKPSVRMNVSEGTVDWKANIQAIQNLIGALSRAPAPPPPSPTRSHFKSASTSTTTIPSSPPPSSDPSCAPKPKPSPPPPSSQTQSLAQPQPQPHHPPLILPLLSSCSSPPPPLILHRMIHATRALSWAGFTFSIPTLPSLRLNRARQLRFFRTLSSTPCAPTPVTAKKLPVLCRRVWDDDGLEDAMWGAGTMGRVGFWENERWVSGAGARRGPVVREGPAGGEEAGEEPDSEETSVGGGSGTVGLDAHRPLGTWSQLNVHANERSALTRRRDGWSGVEGRLGFLATLTFLLSPGWAFVEMEGWRADLEADWAQDAGNIDASHLYGKAQRRDYRLQGTLGRIKKAAERRPPRDKGKGSPENT</sequence>
<feature type="compositionally biased region" description="Low complexity" evidence="1">
    <location>
        <begin position="144"/>
        <end position="154"/>
    </location>
</feature>
<protein>
    <submittedName>
        <fullName evidence="3">Unplaced genomic scaffold scaffold_41, whole genome shotgun sequence</fullName>
    </submittedName>
</protein>
<keyword evidence="2" id="KW-1133">Transmembrane helix</keyword>
<feature type="transmembrane region" description="Helical" evidence="2">
    <location>
        <begin position="78"/>
        <end position="95"/>
    </location>
</feature>
<reference evidence="3 4" key="1">
    <citation type="submission" date="2014-04" db="EMBL/GenBank/DDBJ databases">
        <title>Evolutionary Origins and Diversification of the Mycorrhizal Mutualists.</title>
        <authorList>
            <consortium name="DOE Joint Genome Institute"/>
            <consortium name="Mycorrhizal Genomics Consortium"/>
            <person name="Kohler A."/>
            <person name="Kuo A."/>
            <person name="Nagy L.G."/>
            <person name="Floudas D."/>
            <person name="Copeland A."/>
            <person name="Barry K.W."/>
            <person name="Cichocki N."/>
            <person name="Veneault-Fourrey C."/>
            <person name="LaButti K."/>
            <person name="Lindquist E.A."/>
            <person name="Lipzen A."/>
            <person name="Lundell T."/>
            <person name="Morin E."/>
            <person name="Murat C."/>
            <person name="Riley R."/>
            <person name="Ohm R."/>
            <person name="Sun H."/>
            <person name="Tunlid A."/>
            <person name="Henrissat B."/>
            <person name="Grigoriev I.V."/>
            <person name="Hibbett D.S."/>
            <person name="Martin F."/>
        </authorList>
    </citation>
    <scope>NUCLEOTIDE SEQUENCE [LARGE SCALE GENOMIC DNA]</scope>
    <source>
        <strain evidence="3 4">MD-312</strain>
    </source>
</reference>
<evidence type="ECO:0000313" key="3">
    <source>
        <dbReference type="EMBL" id="KIJ60193.1"/>
    </source>
</evidence>
<name>A0A0C9W2K5_9AGAM</name>